<comment type="caution">
    <text evidence="1">The sequence shown here is derived from an EMBL/GenBank/DDBJ whole genome shotgun (WGS) entry which is preliminary data.</text>
</comment>
<gene>
    <name evidence="1" type="ORF">AN963_19445</name>
</gene>
<dbReference type="InterPro" id="IPR025673">
    <property type="entry name" value="PCYCGC"/>
</dbReference>
<name>A0ABR5N9B4_BRECH</name>
<dbReference type="PROSITE" id="PS51257">
    <property type="entry name" value="PROKAR_LIPOPROTEIN"/>
    <property type="match status" value="1"/>
</dbReference>
<dbReference type="RefSeq" id="WP_055746125.1">
    <property type="nucleotide sequence ID" value="NZ_LJJB01000010.1"/>
</dbReference>
<proteinExistence type="predicted"/>
<accession>A0ABR5N9B4</accession>
<dbReference type="Pfam" id="PF13798">
    <property type="entry name" value="PCYCGC"/>
    <property type="match status" value="1"/>
</dbReference>
<sequence>MKRKSWLAISIMTAALLTGCGSTDQAGQEHANHSQHAANGDLQEMTASADQLPKFLDNQDPVIVASYKAAAANRELLKSIPCYCGCGESAGHLHNGNCFIKEELPDGSIVWDDHGTRCGVCMEIAVISSKLKDAGKTTKEIRDYIDSAYKEGYGKPTPTPMPS</sequence>
<reference evidence="1 2" key="1">
    <citation type="submission" date="2015-09" db="EMBL/GenBank/DDBJ databases">
        <title>Genome sequencing project for genomic taxonomy and phylogenomics of Bacillus-like bacteria.</title>
        <authorList>
            <person name="Liu B."/>
            <person name="Wang J."/>
            <person name="Zhu Y."/>
            <person name="Liu G."/>
            <person name="Chen Q."/>
            <person name="Chen Z."/>
            <person name="Lan J."/>
            <person name="Che J."/>
            <person name="Ge C."/>
            <person name="Shi H."/>
            <person name="Pan Z."/>
            <person name="Liu X."/>
        </authorList>
    </citation>
    <scope>NUCLEOTIDE SEQUENCE [LARGE SCALE GENOMIC DNA]</scope>
    <source>
        <strain evidence="1 2">DSM 8552</strain>
    </source>
</reference>
<evidence type="ECO:0008006" key="3">
    <source>
        <dbReference type="Google" id="ProtNLM"/>
    </source>
</evidence>
<dbReference type="EMBL" id="LJJB01000010">
    <property type="protein sequence ID" value="KQL47027.1"/>
    <property type="molecule type" value="Genomic_DNA"/>
</dbReference>
<keyword evidence="2" id="KW-1185">Reference proteome</keyword>
<evidence type="ECO:0000313" key="1">
    <source>
        <dbReference type="EMBL" id="KQL47027.1"/>
    </source>
</evidence>
<organism evidence="1 2">
    <name type="scientific">Brevibacillus choshinensis</name>
    <dbReference type="NCBI Taxonomy" id="54911"/>
    <lineage>
        <taxon>Bacteria</taxon>
        <taxon>Bacillati</taxon>
        <taxon>Bacillota</taxon>
        <taxon>Bacilli</taxon>
        <taxon>Bacillales</taxon>
        <taxon>Paenibacillaceae</taxon>
        <taxon>Brevibacillus</taxon>
    </lineage>
</organism>
<protein>
    <recommendedName>
        <fullName evidence="3">Lipoprotein</fullName>
    </recommendedName>
</protein>
<evidence type="ECO:0000313" key="2">
    <source>
        <dbReference type="Proteomes" id="UP000051063"/>
    </source>
</evidence>
<dbReference type="Proteomes" id="UP000051063">
    <property type="component" value="Unassembled WGS sequence"/>
</dbReference>